<dbReference type="HAMAP" id="MF_00377">
    <property type="entry name" value="DnaA_bact"/>
    <property type="match status" value="1"/>
</dbReference>
<dbReference type="InterPro" id="IPR010921">
    <property type="entry name" value="Trp_repressor/repl_initiator"/>
</dbReference>
<evidence type="ECO:0000256" key="9">
    <source>
        <dbReference type="RuleBase" id="RU000577"/>
    </source>
</evidence>
<comment type="similarity">
    <text evidence="1 8 10">Belongs to the DnaA family.</text>
</comment>
<evidence type="ECO:0000256" key="6">
    <source>
        <dbReference type="ARBA" id="ARBA00023121"/>
    </source>
</evidence>
<dbReference type="InterPro" id="IPR013317">
    <property type="entry name" value="DnaA_dom"/>
</dbReference>
<dbReference type="InterPro" id="IPR020591">
    <property type="entry name" value="Chromosome_initiator_DnaA-like"/>
</dbReference>
<feature type="binding site" evidence="8">
    <location>
        <position position="205"/>
    </location>
    <ligand>
        <name>ATP</name>
        <dbReference type="ChEBI" id="CHEBI:30616"/>
    </ligand>
</feature>
<dbReference type="Gene3D" id="1.10.1750.10">
    <property type="match status" value="1"/>
</dbReference>
<dbReference type="GO" id="GO:0005737">
    <property type="term" value="C:cytoplasm"/>
    <property type="evidence" value="ECO:0007669"/>
    <property type="project" value="UniProtKB-SubCell"/>
</dbReference>
<dbReference type="GO" id="GO:0005524">
    <property type="term" value="F:ATP binding"/>
    <property type="evidence" value="ECO:0007669"/>
    <property type="project" value="UniProtKB-UniRule"/>
</dbReference>
<feature type="binding site" evidence="8">
    <location>
        <position position="207"/>
    </location>
    <ligand>
        <name>ATP</name>
        <dbReference type="ChEBI" id="CHEBI:30616"/>
    </ligand>
</feature>
<dbReference type="CDD" id="cd00009">
    <property type="entry name" value="AAA"/>
    <property type="match status" value="1"/>
</dbReference>
<keyword evidence="5 8" id="KW-0067">ATP-binding</keyword>
<dbReference type="GO" id="GO:0006270">
    <property type="term" value="P:DNA replication initiation"/>
    <property type="evidence" value="ECO:0007669"/>
    <property type="project" value="UniProtKB-UniRule"/>
</dbReference>
<gene>
    <name evidence="8" type="primary">dnaA</name>
    <name evidence="13" type="ordered locus">Dvul_0991</name>
</gene>
<evidence type="ECO:0000259" key="11">
    <source>
        <dbReference type="SMART" id="SM00382"/>
    </source>
</evidence>
<evidence type="ECO:0000256" key="8">
    <source>
        <dbReference type="HAMAP-Rule" id="MF_00377"/>
    </source>
</evidence>
<dbReference type="GO" id="GO:0006275">
    <property type="term" value="P:regulation of DNA replication"/>
    <property type="evidence" value="ECO:0007669"/>
    <property type="project" value="UniProtKB-UniRule"/>
</dbReference>
<evidence type="ECO:0000256" key="3">
    <source>
        <dbReference type="ARBA" id="ARBA00022705"/>
    </source>
</evidence>
<keyword evidence="6 8" id="KW-0446">Lipid-binding</keyword>
<dbReference type="InterPro" id="IPR018312">
    <property type="entry name" value="Chromosome_initiator_DnaA_CS"/>
</dbReference>
<comment type="subunit">
    <text evidence="8">Oligomerizes as a right-handed, spiral filament on DNA at oriC.</text>
</comment>
<feature type="binding site" evidence="8">
    <location>
        <position position="203"/>
    </location>
    <ligand>
        <name>ATP</name>
        <dbReference type="ChEBI" id="CHEBI:30616"/>
    </ligand>
</feature>
<dbReference type="SMART" id="SM00382">
    <property type="entry name" value="AAA"/>
    <property type="match status" value="1"/>
</dbReference>
<sequence length="504" mass="56129">MLHHEGEKRKDPRMTSIWGQIQHILQNTLAPGLFKVWISPLAGEVDGSTLRVEAPNEFVAGWVRDRLFEDIRTAACGVIGDTVEVVVTAGAPAAAAPRPVLAPRPSVVEVVPTAAPVPSVVPAVEARPSGHAPRRLSAETQQAQEQLGLPLDWAPVPQSRTNWRFSFDDFIVGPNNELACAAARGMCRDGLMTDTLFLSSGPGLGKTHLLHAVGRSLCESSNRSNPNVAYLTAEEFASRLIAALKARDVERFKARYRDVDVLLLEDVHFLQGKEKMQDEVLATVKALQSRGSRIVFSSSFAARDLKNVDNQLVSRFCSGFLAGIERPDFDTRRRILREKARIYQVMLPDNVTDLLAERISTDVRQIESCLHNLILKAKLLNRQISLEMAFEIIGNYAQAETQLDFEGIVRMVCEGFGLSPEQLNSRSRKREYVVARNAAYLLARKHTDLSLKEIGDRFNRRHSTVLKGITALEREMNRETPLGRQVANTISLLERNGRITHARH</sequence>
<dbReference type="Pfam" id="PF08299">
    <property type="entry name" value="Bac_DnaA_C"/>
    <property type="match status" value="1"/>
</dbReference>
<evidence type="ECO:0000256" key="1">
    <source>
        <dbReference type="ARBA" id="ARBA00006583"/>
    </source>
</evidence>
<comment type="caution">
    <text evidence="8">Lacks conserved residue(s) required for the propagation of feature annotation.</text>
</comment>
<dbReference type="EMBL" id="CP000527">
    <property type="protein sequence ID" value="ABM28012.1"/>
    <property type="molecule type" value="Genomic_DNA"/>
</dbReference>
<dbReference type="PANTHER" id="PTHR30050:SF2">
    <property type="entry name" value="CHROMOSOMAL REPLICATION INITIATOR PROTEIN DNAA"/>
    <property type="match status" value="1"/>
</dbReference>
<feature type="binding site" evidence="8">
    <location>
        <position position="206"/>
    </location>
    <ligand>
        <name>ATP</name>
        <dbReference type="ChEBI" id="CHEBI:30616"/>
    </ligand>
</feature>
<dbReference type="GO" id="GO:0008289">
    <property type="term" value="F:lipid binding"/>
    <property type="evidence" value="ECO:0007669"/>
    <property type="project" value="UniProtKB-KW"/>
</dbReference>
<comment type="subcellular location">
    <subcellularLocation>
        <location evidence="8">Cytoplasm</location>
    </subcellularLocation>
</comment>
<dbReference type="InterPro" id="IPR027417">
    <property type="entry name" value="P-loop_NTPase"/>
</dbReference>
<organism evidence="13 14">
    <name type="scientific">Nitratidesulfovibrio vulgaris (strain DP4)</name>
    <name type="common">Desulfovibrio vulgaris</name>
    <dbReference type="NCBI Taxonomy" id="391774"/>
    <lineage>
        <taxon>Bacteria</taxon>
        <taxon>Pseudomonadati</taxon>
        <taxon>Thermodesulfobacteriota</taxon>
        <taxon>Desulfovibrionia</taxon>
        <taxon>Desulfovibrionales</taxon>
        <taxon>Desulfovibrionaceae</taxon>
        <taxon>Nitratidesulfovibrio</taxon>
    </lineage>
</organism>
<dbReference type="CDD" id="cd06571">
    <property type="entry name" value="Bac_DnaA_C"/>
    <property type="match status" value="1"/>
</dbReference>
<evidence type="ECO:0000256" key="7">
    <source>
        <dbReference type="ARBA" id="ARBA00023125"/>
    </source>
</evidence>
<dbReference type="InterPro" id="IPR024633">
    <property type="entry name" value="DnaA_N_dom"/>
</dbReference>
<evidence type="ECO:0000256" key="2">
    <source>
        <dbReference type="ARBA" id="ARBA00022490"/>
    </source>
</evidence>
<keyword evidence="4 8" id="KW-0547">Nucleotide-binding</keyword>
<dbReference type="Gene3D" id="3.40.50.300">
    <property type="entry name" value="P-loop containing nucleotide triphosphate hydrolases"/>
    <property type="match status" value="1"/>
</dbReference>
<dbReference type="HOGENOM" id="CLU_026910_3_0_7"/>
<evidence type="ECO:0000313" key="14">
    <source>
        <dbReference type="Proteomes" id="UP000009173"/>
    </source>
</evidence>
<dbReference type="SUPFAM" id="SSF48295">
    <property type="entry name" value="TrpR-like"/>
    <property type="match status" value="1"/>
</dbReference>
<dbReference type="PRINTS" id="PR00051">
    <property type="entry name" value="DNAA"/>
</dbReference>
<dbReference type="SUPFAM" id="SSF52540">
    <property type="entry name" value="P-loop containing nucleoside triphosphate hydrolases"/>
    <property type="match status" value="1"/>
</dbReference>
<feature type="domain" description="Chromosomal replication initiator DnaA C-terminal" evidence="12">
    <location>
        <begin position="404"/>
        <end position="472"/>
    </location>
</feature>
<dbReference type="KEGG" id="dvl:Dvul_0991"/>
<keyword evidence="7 8" id="KW-0238">DNA-binding</keyword>
<protein>
    <recommendedName>
        <fullName evidence="8 9">Chromosomal replication initiator protein DnaA</fullName>
    </recommendedName>
</protein>
<feature type="region of interest" description="Domain IV, binds dsDNA" evidence="8">
    <location>
        <begin position="378"/>
        <end position="504"/>
    </location>
</feature>
<dbReference type="InterPro" id="IPR038454">
    <property type="entry name" value="DnaA_N_sf"/>
</dbReference>
<evidence type="ECO:0000256" key="4">
    <source>
        <dbReference type="ARBA" id="ARBA00022741"/>
    </source>
</evidence>
<dbReference type="InterPro" id="IPR003593">
    <property type="entry name" value="AAA+_ATPase"/>
</dbReference>
<dbReference type="Proteomes" id="UP000009173">
    <property type="component" value="Chromosome"/>
</dbReference>
<dbReference type="GO" id="GO:0003688">
    <property type="term" value="F:DNA replication origin binding"/>
    <property type="evidence" value="ECO:0007669"/>
    <property type="project" value="UniProtKB-UniRule"/>
</dbReference>
<reference evidence="14" key="1">
    <citation type="journal article" date="2009" name="Environ. Microbiol.">
        <title>Contribution of mobile genetic elements to Desulfovibrio vulgaris genome plasticity.</title>
        <authorList>
            <person name="Walker C.B."/>
            <person name="Stolyar S."/>
            <person name="Chivian D."/>
            <person name="Pinel N."/>
            <person name="Gabster J.A."/>
            <person name="Dehal P.S."/>
            <person name="He Z."/>
            <person name="Yang Z.K."/>
            <person name="Yen H.C."/>
            <person name="Zhou J."/>
            <person name="Wall J.D."/>
            <person name="Hazen T.C."/>
            <person name="Arkin A.P."/>
            <person name="Stahl D.A."/>
        </authorList>
    </citation>
    <scope>NUCLEOTIDE SEQUENCE [LARGE SCALE GENOMIC DNA]</scope>
    <source>
        <strain evidence="14">DP4</strain>
    </source>
</reference>
<dbReference type="Pfam" id="PF00308">
    <property type="entry name" value="Bac_DnaA"/>
    <property type="match status" value="1"/>
</dbReference>
<dbReference type="Gene3D" id="1.10.8.60">
    <property type="match status" value="1"/>
</dbReference>
<dbReference type="InterPro" id="IPR001957">
    <property type="entry name" value="Chromosome_initiator_DnaA"/>
</dbReference>
<keyword evidence="2 8" id="KW-0963">Cytoplasm</keyword>
<feature type="domain" description="AAA+ ATPase" evidence="11">
    <location>
        <begin position="192"/>
        <end position="306"/>
    </location>
</feature>
<evidence type="ECO:0000313" key="13">
    <source>
        <dbReference type="EMBL" id="ABM28012.1"/>
    </source>
</evidence>
<evidence type="ECO:0000256" key="5">
    <source>
        <dbReference type="ARBA" id="ARBA00022840"/>
    </source>
</evidence>
<dbReference type="Gene3D" id="3.30.300.180">
    <property type="match status" value="1"/>
</dbReference>
<dbReference type="AlphaFoldDB" id="A0A0H3A944"/>
<name>A0A0H3A944_NITV4</name>
<dbReference type="PROSITE" id="PS01008">
    <property type="entry name" value="DNAA"/>
    <property type="match status" value="1"/>
</dbReference>
<proteinExistence type="inferred from homology"/>
<feature type="region of interest" description="Domain I, interacts with DnaA modulators" evidence="8">
    <location>
        <begin position="1"/>
        <end position="109"/>
    </location>
</feature>
<evidence type="ECO:0000256" key="10">
    <source>
        <dbReference type="RuleBase" id="RU004227"/>
    </source>
</evidence>
<dbReference type="SMART" id="SM00760">
    <property type="entry name" value="Bac_DnaA_C"/>
    <property type="match status" value="1"/>
</dbReference>
<comment type="function">
    <text evidence="8 9">Plays an essential role in the initiation and regulation of chromosomal replication. ATP-DnaA binds to the origin of replication (oriC) to initiate formation of the DNA replication initiation complex once per cell cycle. Binds the DnaA box (a 9 base pair repeat at the origin) and separates the double-stranded (ds)DNA. Forms a right-handed helical filament on oriC DNA; dsDNA binds to the exterior of the filament while single-stranded (ss)DNA is stabiized in the filament's interior. The ATP-DnaA-oriC complex binds and stabilizes one strand of the AT-rich DNA unwinding element (DUE), permitting loading of DNA polymerase. After initiation quickly degrades to an ADP-DnaA complex that is not apt for DNA replication. Binds acidic phospholipids.</text>
</comment>
<dbReference type="PANTHER" id="PTHR30050">
    <property type="entry name" value="CHROMOSOMAL REPLICATION INITIATOR PROTEIN DNAA"/>
    <property type="match status" value="1"/>
</dbReference>
<comment type="domain">
    <text evidence="8">Domain I is involved in oligomerization and binding regulators, domain II is flexibile and of varying length in different bacteria, domain III forms the AAA+ region, while domain IV binds dsDNA.</text>
</comment>
<evidence type="ECO:0000259" key="12">
    <source>
        <dbReference type="SMART" id="SM00760"/>
    </source>
</evidence>
<dbReference type="Pfam" id="PF11638">
    <property type="entry name" value="DnaA_N"/>
    <property type="match status" value="1"/>
</dbReference>
<dbReference type="GO" id="GO:0005886">
    <property type="term" value="C:plasma membrane"/>
    <property type="evidence" value="ECO:0007669"/>
    <property type="project" value="TreeGrafter"/>
</dbReference>
<dbReference type="InterPro" id="IPR013159">
    <property type="entry name" value="DnaA_C"/>
</dbReference>
<accession>A0A0H3A944</accession>
<keyword evidence="3 8" id="KW-0235">DNA replication</keyword>